<gene>
    <name evidence="2" type="ORF">ANCCAN_06259</name>
</gene>
<feature type="domain" description="VWFA" evidence="1">
    <location>
        <begin position="1"/>
        <end position="173"/>
    </location>
</feature>
<dbReference type="SUPFAM" id="SSF53300">
    <property type="entry name" value="vWA-like"/>
    <property type="match status" value="1"/>
</dbReference>
<proteinExistence type="predicted"/>
<evidence type="ECO:0000313" key="2">
    <source>
        <dbReference type="EMBL" id="RCN47694.1"/>
    </source>
</evidence>
<comment type="caution">
    <text evidence="2">The sequence shown here is derived from an EMBL/GenBank/DDBJ whole genome shotgun (WGS) entry which is preliminary data.</text>
</comment>
<dbReference type="GO" id="GO:0045087">
    <property type="term" value="P:innate immune response"/>
    <property type="evidence" value="ECO:0007669"/>
    <property type="project" value="TreeGrafter"/>
</dbReference>
<dbReference type="AlphaFoldDB" id="A0A368GTQ1"/>
<organism evidence="2 3">
    <name type="scientific">Ancylostoma caninum</name>
    <name type="common">Dog hookworm</name>
    <dbReference type="NCBI Taxonomy" id="29170"/>
    <lineage>
        <taxon>Eukaryota</taxon>
        <taxon>Metazoa</taxon>
        <taxon>Ecdysozoa</taxon>
        <taxon>Nematoda</taxon>
        <taxon>Chromadorea</taxon>
        <taxon>Rhabditida</taxon>
        <taxon>Rhabditina</taxon>
        <taxon>Rhabditomorpha</taxon>
        <taxon>Strongyloidea</taxon>
        <taxon>Ancylostomatidae</taxon>
        <taxon>Ancylostomatinae</taxon>
        <taxon>Ancylostoma</taxon>
    </lineage>
</organism>
<keyword evidence="3" id="KW-1185">Reference proteome</keyword>
<dbReference type="PANTHER" id="PTHR31024">
    <property type="entry name" value="C-TYPE LECTIN"/>
    <property type="match status" value="1"/>
</dbReference>
<accession>A0A368GTQ1</accession>
<reference evidence="2 3" key="1">
    <citation type="submission" date="2014-10" db="EMBL/GenBank/DDBJ databases">
        <title>Draft genome of the hookworm Ancylostoma caninum.</title>
        <authorList>
            <person name="Mitreva M."/>
        </authorList>
    </citation>
    <scope>NUCLEOTIDE SEQUENCE [LARGE SCALE GENOMIC DNA]</scope>
    <source>
        <strain evidence="2 3">Baltimore</strain>
    </source>
</reference>
<evidence type="ECO:0000259" key="1">
    <source>
        <dbReference type="PROSITE" id="PS50234"/>
    </source>
</evidence>
<dbReference type="EMBL" id="JOJR01000058">
    <property type="protein sequence ID" value="RCN47694.1"/>
    <property type="molecule type" value="Genomic_DNA"/>
</dbReference>
<feature type="non-terminal residue" evidence="2">
    <location>
        <position position="1"/>
    </location>
</feature>
<dbReference type="Pfam" id="PF00092">
    <property type="entry name" value="VWA"/>
    <property type="match status" value="1"/>
</dbReference>
<evidence type="ECO:0000313" key="3">
    <source>
        <dbReference type="Proteomes" id="UP000252519"/>
    </source>
</evidence>
<dbReference type="Proteomes" id="UP000252519">
    <property type="component" value="Unassembled WGS sequence"/>
</dbReference>
<sequence length="174" mass="18699">SLKYIQVLADISTVFGETTIAQGEGDHSRVAVVTYDSKAEMRHSLTDFNSTDEMMEAIWDIPCSCDTVSNLKAGLRTAQEAMRHGRADGQRNNIRSAIIIYASDFRAGDVNDAVQLANEIKIGGTDIVAVAFDQGGKVHSLDGLEQIASPGLFFKSTTDNLAGEIQGALCSMLI</sequence>
<dbReference type="Gene3D" id="3.40.50.410">
    <property type="entry name" value="von Willebrand factor, type A domain"/>
    <property type="match status" value="1"/>
</dbReference>
<dbReference type="PROSITE" id="PS50234">
    <property type="entry name" value="VWFA"/>
    <property type="match status" value="1"/>
</dbReference>
<dbReference type="InterPro" id="IPR002035">
    <property type="entry name" value="VWF_A"/>
</dbReference>
<dbReference type="PANTHER" id="PTHR31024:SF13">
    <property type="entry name" value="C-TYPE LECTIN DOMAIN-CONTAINING PROTEIN 160"/>
    <property type="match status" value="1"/>
</dbReference>
<protein>
    <submittedName>
        <fullName evidence="2">von Willebrand factor type A domain protein</fullName>
    </submittedName>
</protein>
<dbReference type="InterPro" id="IPR036465">
    <property type="entry name" value="vWFA_dom_sf"/>
</dbReference>
<dbReference type="OrthoDB" id="5869583at2759"/>
<name>A0A368GTQ1_ANCCA</name>